<evidence type="ECO:0000256" key="7">
    <source>
        <dbReference type="ARBA" id="ARBA00049442"/>
    </source>
</evidence>
<feature type="binding site" evidence="8">
    <location>
        <position position="216"/>
    </location>
    <ligand>
        <name>shikimate</name>
        <dbReference type="ChEBI" id="CHEBI:36208"/>
    </ligand>
</feature>
<feature type="active site" description="Proton acceptor" evidence="8">
    <location>
        <position position="66"/>
    </location>
</feature>
<feature type="binding site" evidence="8">
    <location>
        <position position="244"/>
    </location>
    <ligand>
        <name>shikimate</name>
        <dbReference type="ChEBI" id="CHEBI:36208"/>
    </ligand>
</feature>
<dbReference type="AlphaFoldDB" id="A0A385YW12"/>
<keyword evidence="3 8" id="KW-0028">Amino-acid biosynthesis</keyword>
<dbReference type="InterPro" id="IPR011342">
    <property type="entry name" value="Shikimate_DH"/>
</dbReference>
<evidence type="ECO:0000256" key="3">
    <source>
        <dbReference type="ARBA" id="ARBA00022605"/>
    </source>
</evidence>
<evidence type="ECO:0000256" key="2">
    <source>
        <dbReference type="ARBA" id="ARBA00012962"/>
    </source>
</evidence>
<name>A0A385YW12_9BACL</name>
<feature type="binding site" evidence="8">
    <location>
        <position position="87"/>
    </location>
    <ligand>
        <name>shikimate</name>
        <dbReference type="ChEBI" id="CHEBI:36208"/>
    </ligand>
</feature>
<evidence type="ECO:0000259" key="9">
    <source>
        <dbReference type="Pfam" id="PF01488"/>
    </source>
</evidence>
<dbReference type="NCBIfam" id="TIGR00507">
    <property type="entry name" value="aroE"/>
    <property type="match status" value="1"/>
</dbReference>
<dbReference type="GO" id="GO:0050661">
    <property type="term" value="F:NADP binding"/>
    <property type="evidence" value="ECO:0007669"/>
    <property type="project" value="InterPro"/>
</dbReference>
<protein>
    <recommendedName>
        <fullName evidence="2 8">Shikimate dehydrogenase (NADP(+))</fullName>
        <shortName evidence="8">SDH</shortName>
        <ecNumber evidence="2 8">1.1.1.25</ecNumber>
    </recommendedName>
</protein>
<keyword evidence="6 8" id="KW-0057">Aromatic amino acid biosynthesis</keyword>
<dbReference type="HAMAP" id="MF_00222">
    <property type="entry name" value="Shikimate_DH_AroE"/>
    <property type="match status" value="1"/>
</dbReference>
<dbReference type="GO" id="GO:0004764">
    <property type="term" value="F:shikimate 3-dehydrogenase (NADP+) activity"/>
    <property type="evidence" value="ECO:0007669"/>
    <property type="project" value="UniProtKB-UniRule"/>
</dbReference>
<dbReference type="InterPro" id="IPR022893">
    <property type="entry name" value="Shikimate_DH_fam"/>
</dbReference>
<comment type="caution">
    <text evidence="8">Lacks conserved residue(s) required for the propagation of feature annotation.</text>
</comment>
<evidence type="ECO:0000259" key="10">
    <source>
        <dbReference type="Pfam" id="PF08501"/>
    </source>
</evidence>
<keyword evidence="13" id="KW-1185">Reference proteome</keyword>
<dbReference type="EC" id="1.1.1.25" evidence="2 8"/>
<feature type="binding site" evidence="8">
    <location>
        <begin position="15"/>
        <end position="17"/>
    </location>
    <ligand>
        <name>shikimate</name>
        <dbReference type="ChEBI" id="CHEBI:36208"/>
    </ligand>
</feature>
<organism evidence="12 13">
    <name type="scientific">Paenisporosarcina cavernae</name>
    <dbReference type="NCBI Taxonomy" id="2320858"/>
    <lineage>
        <taxon>Bacteria</taxon>
        <taxon>Bacillati</taxon>
        <taxon>Bacillota</taxon>
        <taxon>Bacilli</taxon>
        <taxon>Bacillales</taxon>
        <taxon>Caryophanaceae</taxon>
        <taxon>Paenisporosarcina</taxon>
    </lineage>
</organism>
<feature type="domain" description="SDH C-terminal" evidence="11">
    <location>
        <begin position="237"/>
        <end position="266"/>
    </location>
</feature>
<feature type="binding site" evidence="8">
    <location>
        <position position="62"/>
    </location>
    <ligand>
        <name>shikimate</name>
        <dbReference type="ChEBI" id="CHEBI:36208"/>
    </ligand>
</feature>
<dbReference type="SUPFAM" id="SSF51735">
    <property type="entry name" value="NAD(P)-binding Rossmann-fold domains"/>
    <property type="match status" value="1"/>
</dbReference>
<comment type="similarity">
    <text evidence="8">Belongs to the shikimate dehydrogenase family.</text>
</comment>
<feature type="binding site" evidence="8">
    <location>
        <begin position="151"/>
        <end position="156"/>
    </location>
    <ligand>
        <name>NADP(+)</name>
        <dbReference type="ChEBI" id="CHEBI:58349"/>
    </ligand>
</feature>
<dbReference type="CDD" id="cd01065">
    <property type="entry name" value="NAD_bind_Shikimate_DH"/>
    <property type="match status" value="1"/>
</dbReference>
<dbReference type="OrthoDB" id="9792692at2"/>
<gene>
    <name evidence="8 12" type="primary">aroE</name>
    <name evidence="12" type="ORF">D3873_07225</name>
</gene>
<dbReference type="KEGG" id="paek:D3873_07225"/>
<dbReference type="Pfam" id="PF01488">
    <property type="entry name" value="Shikimate_DH"/>
    <property type="match status" value="1"/>
</dbReference>
<evidence type="ECO:0000256" key="4">
    <source>
        <dbReference type="ARBA" id="ARBA00022857"/>
    </source>
</evidence>
<dbReference type="PANTHER" id="PTHR21089">
    <property type="entry name" value="SHIKIMATE DEHYDROGENASE"/>
    <property type="match status" value="1"/>
</dbReference>
<keyword evidence="5 8" id="KW-0560">Oxidoreductase</keyword>
<comment type="pathway">
    <text evidence="1 8">Metabolic intermediate biosynthesis; chorismate biosynthesis; chorismate from D-erythrose 4-phosphate and phosphoenolpyruvate: step 4/7.</text>
</comment>
<evidence type="ECO:0000256" key="8">
    <source>
        <dbReference type="HAMAP-Rule" id="MF_00222"/>
    </source>
</evidence>
<dbReference type="GO" id="GO:0019632">
    <property type="term" value="P:shikimate metabolic process"/>
    <property type="evidence" value="ECO:0007669"/>
    <property type="project" value="InterPro"/>
</dbReference>
<dbReference type="RefSeq" id="WP_119883430.1">
    <property type="nucleotide sequence ID" value="NZ_CP032418.1"/>
</dbReference>
<dbReference type="PANTHER" id="PTHR21089:SF1">
    <property type="entry name" value="BIFUNCTIONAL 3-DEHYDROQUINATE DEHYDRATASE_SHIKIMATE DEHYDROGENASE, CHLOROPLASTIC"/>
    <property type="match status" value="1"/>
</dbReference>
<dbReference type="InterPro" id="IPR046346">
    <property type="entry name" value="Aminoacid_DH-like_N_sf"/>
</dbReference>
<dbReference type="NCBIfam" id="NF001310">
    <property type="entry name" value="PRK00258.1-2"/>
    <property type="match status" value="1"/>
</dbReference>
<feature type="domain" description="Quinate/shikimate 5-dehydrogenase/glutamyl-tRNA reductase" evidence="9">
    <location>
        <begin position="115"/>
        <end position="189"/>
    </location>
</feature>
<dbReference type="Proteomes" id="UP000265725">
    <property type="component" value="Chromosome"/>
</dbReference>
<dbReference type="InterPro" id="IPR036291">
    <property type="entry name" value="NAD(P)-bd_dom_sf"/>
</dbReference>
<dbReference type="Gene3D" id="3.40.50.10860">
    <property type="entry name" value="Leucine Dehydrogenase, chain A, domain 1"/>
    <property type="match status" value="1"/>
</dbReference>
<evidence type="ECO:0000259" key="11">
    <source>
        <dbReference type="Pfam" id="PF18317"/>
    </source>
</evidence>
<feature type="binding site" evidence="8">
    <location>
        <position position="102"/>
    </location>
    <ligand>
        <name>shikimate</name>
        <dbReference type="ChEBI" id="CHEBI:36208"/>
    </ligand>
</feature>
<comment type="function">
    <text evidence="8">Involved in the biosynthesis of the chorismate, which leads to the biosynthesis of aromatic amino acids. Catalyzes the reversible NADPH linked reduction of 3-dehydroshikimate (DHSA) to yield shikimate (SA).</text>
</comment>
<dbReference type="GO" id="GO:0008652">
    <property type="term" value="P:amino acid biosynthetic process"/>
    <property type="evidence" value="ECO:0007669"/>
    <property type="project" value="UniProtKB-KW"/>
</dbReference>
<evidence type="ECO:0000256" key="5">
    <source>
        <dbReference type="ARBA" id="ARBA00023002"/>
    </source>
</evidence>
<proteinExistence type="inferred from homology"/>
<evidence type="ECO:0000313" key="13">
    <source>
        <dbReference type="Proteomes" id="UP000265725"/>
    </source>
</evidence>
<accession>A0A385YW12</accession>
<dbReference type="Pfam" id="PF08501">
    <property type="entry name" value="Shikimate_dh_N"/>
    <property type="match status" value="1"/>
</dbReference>
<dbReference type="GO" id="GO:0009073">
    <property type="term" value="P:aromatic amino acid family biosynthetic process"/>
    <property type="evidence" value="ECO:0007669"/>
    <property type="project" value="UniProtKB-KW"/>
</dbReference>
<evidence type="ECO:0000256" key="6">
    <source>
        <dbReference type="ARBA" id="ARBA00023141"/>
    </source>
</evidence>
<comment type="catalytic activity">
    <reaction evidence="7 8">
        <text>shikimate + NADP(+) = 3-dehydroshikimate + NADPH + H(+)</text>
        <dbReference type="Rhea" id="RHEA:17737"/>
        <dbReference type="ChEBI" id="CHEBI:15378"/>
        <dbReference type="ChEBI" id="CHEBI:16630"/>
        <dbReference type="ChEBI" id="CHEBI:36208"/>
        <dbReference type="ChEBI" id="CHEBI:57783"/>
        <dbReference type="ChEBI" id="CHEBI:58349"/>
        <dbReference type="EC" id="1.1.1.25"/>
    </reaction>
</comment>
<evidence type="ECO:0000313" key="12">
    <source>
        <dbReference type="EMBL" id="AYC29692.1"/>
    </source>
</evidence>
<feature type="domain" description="Shikimate dehydrogenase substrate binding N-terminal" evidence="10">
    <location>
        <begin position="7"/>
        <end position="89"/>
    </location>
</feature>
<keyword evidence="4 8" id="KW-0521">NADP</keyword>
<evidence type="ECO:0000256" key="1">
    <source>
        <dbReference type="ARBA" id="ARBA00004871"/>
    </source>
</evidence>
<dbReference type="InterPro" id="IPR041121">
    <property type="entry name" value="SDH_C"/>
</dbReference>
<dbReference type="Pfam" id="PF18317">
    <property type="entry name" value="SDH_C"/>
    <property type="match status" value="1"/>
</dbReference>
<dbReference type="EMBL" id="CP032418">
    <property type="protein sequence ID" value="AYC29692.1"/>
    <property type="molecule type" value="Genomic_DNA"/>
</dbReference>
<dbReference type="GO" id="GO:0009423">
    <property type="term" value="P:chorismate biosynthetic process"/>
    <property type="evidence" value="ECO:0007669"/>
    <property type="project" value="UniProtKB-UniRule"/>
</dbReference>
<feature type="binding site" evidence="8">
    <location>
        <begin position="127"/>
        <end position="131"/>
    </location>
    <ligand>
        <name>NADP(+)</name>
        <dbReference type="ChEBI" id="CHEBI:58349"/>
    </ligand>
</feature>
<dbReference type="Gene3D" id="3.40.50.720">
    <property type="entry name" value="NAD(P)-binding Rossmann-like Domain"/>
    <property type="match status" value="1"/>
</dbReference>
<dbReference type="SUPFAM" id="SSF53223">
    <property type="entry name" value="Aminoacid dehydrogenase-like, N-terminal domain"/>
    <property type="match status" value="1"/>
</dbReference>
<dbReference type="InterPro" id="IPR013708">
    <property type="entry name" value="Shikimate_DH-bd_N"/>
</dbReference>
<dbReference type="InterPro" id="IPR006151">
    <property type="entry name" value="Shikm_DH/Glu-tRNA_Rdtase"/>
</dbReference>
<reference evidence="13" key="1">
    <citation type="submission" date="2018-09" db="EMBL/GenBank/DDBJ databases">
        <authorList>
            <person name="Zhu H."/>
        </authorList>
    </citation>
    <scope>NUCLEOTIDE SEQUENCE [LARGE SCALE GENOMIC DNA]</scope>
    <source>
        <strain evidence="13">K2R23-3</strain>
    </source>
</reference>
<comment type="subunit">
    <text evidence="8">Homodimer.</text>
</comment>
<sequence length="277" mass="31179">MKKWYAVIGSPIDHSKSPIMHNSWFEQLEIDATYIPIRVEPENLEEALHAMTILGCEGFNVTVPLKEKIIPFLSAIDPSAQAIGAVNTVKKTENGWIGYNTDGIGFVKAFENDFGKSLRMAKGLVIGAGGAARGIVDALKNSGYMDVDITNRTLERALVLQKEFRLANVLEWRNIRDLSMYDFIIQTTSNGLRSSENWPIQFDTLKRSCKISDIIYNPWETQFLHQAKQHQLDVQNGLGMFVHQGAESFYLWTGQYPNTEKIVSVLETTLGGNHVNR</sequence>
<dbReference type="UniPathway" id="UPA00053">
    <property type="reaction ID" value="UER00087"/>
</dbReference>
<feature type="binding site" evidence="8">
    <location>
        <position position="237"/>
    </location>
    <ligand>
        <name>NADP(+)</name>
        <dbReference type="ChEBI" id="CHEBI:58349"/>
    </ligand>
</feature>
<feature type="binding site" evidence="8">
    <location>
        <position position="214"/>
    </location>
    <ligand>
        <name>NADP(+)</name>
        <dbReference type="ChEBI" id="CHEBI:58349"/>
    </ligand>
</feature>
<dbReference type="GO" id="GO:0005829">
    <property type="term" value="C:cytosol"/>
    <property type="evidence" value="ECO:0007669"/>
    <property type="project" value="TreeGrafter"/>
</dbReference>